<dbReference type="AlphaFoldDB" id="A0A087UY57"/>
<proteinExistence type="predicted"/>
<keyword evidence="2" id="KW-1185">Reference proteome</keyword>
<feature type="non-terminal residue" evidence="1">
    <location>
        <position position="67"/>
    </location>
</feature>
<gene>
    <name evidence="1" type="ORF">X975_14862</name>
</gene>
<organism evidence="1 2">
    <name type="scientific">Stegodyphus mimosarum</name>
    <name type="common">African social velvet spider</name>
    <dbReference type="NCBI Taxonomy" id="407821"/>
    <lineage>
        <taxon>Eukaryota</taxon>
        <taxon>Metazoa</taxon>
        <taxon>Ecdysozoa</taxon>
        <taxon>Arthropoda</taxon>
        <taxon>Chelicerata</taxon>
        <taxon>Arachnida</taxon>
        <taxon>Araneae</taxon>
        <taxon>Araneomorphae</taxon>
        <taxon>Entelegynae</taxon>
        <taxon>Eresoidea</taxon>
        <taxon>Eresidae</taxon>
        <taxon>Stegodyphus</taxon>
    </lineage>
</organism>
<protein>
    <submittedName>
        <fullName evidence="1">Uncharacterized protein</fullName>
    </submittedName>
</protein>
<name>A0A087UY57_STEMI</name>
<reference evidence="1 2" key="1">
    <citation type="submission" date="2013-11" db="EMBL/GenBank/DDBJ databases">
        <title>Genome sequencing of Stegodyphus mimosarum.</title>
        <authorList>
            <person name="Bechsgaard J."/>
        </authorList>
    </citation>
    <scope>NUCLEOTIDE SEQUENCE [LARGE SCALE GENOMIC DNA]</scope>
</reference>
<dbReference type="EMBL" id="KK122235">
    <property type="protein sequence ID" value="KFM82296.1"/>
    <property type="molecule type" value="Genomic_DNA"/>
</dbReference>
<evidence type="ECO:0000313" key="1">
    <source>
        <dbReference type="EMBL" id="KFM82296.1"/>
    </source>
</evidence>
<evidence type="ECO:0000313" key="2">
    <source>
        <dbReference type="Proteomes" id="UP000054359"/>
    </source>
</evidence>
<sequence length="67" mass="8136">MQIVRPNEWNLRWQQLHMPRTKLCQKMTCQTSLKKDVSLKTLKRKKSHVNIKMKILYLIFRIGKINV</sequence>
<accession>A0A087UY57</accession>
<dbReference type="Proteomes" id="UP000054359">
    <property type="component" value="Unassembled WGS sequence"/>
</dbReference>